<proteinExistence type="predicted"/>
<dbReference type="EMBL" id="AZBU02000004">
    <property type="protein sequence ID" value="TKR80838.1"/>
    <property type="molecule type" value="Genomic_DNA"/>
</dbReference>
<feature type="region of interest" description="Disordered" evidence="1">
    <location>
        <begin position="159"/>
        <end position="217"/>
    </location>
</feature>
<sequence length="217" mass="23956">MFVMSSKGILFSDQENRMLAELYAQNQEEYEKKLVTASAISQSTKRSKAELCAIWARDITSACMVATRSSKQIQQRLCDLQKKARKRVLVNKAEIMKTGGGVPEKTKPITEADAVMDSAMEDSTAVQGIEDVYLSKANPDEFSSKHEIFFIALKNHPKQLKTHTRSTKTTAGKAASRWSEAPGKPTGKLPGFVDTVPGEKPPIRDRKPPRKAGKLCG</sequence>
<reference evidence="2 3" key="2">
    <citation type="journal article" date="2019" name="G3 (Bethesda)">
        <title>Hybrid Assembly of the Genome of the Entomopathogenic Nematode Steinernema carpocapsae Identifies the X-Chromosome.</title>
        <authorList>
            <person name="Serra L."/>
            <person name="Macchietto M."/>
            <person name="Macias-Munoz A."/>
            <person name="McGill C.J."/>
            <person name="Rodriguez I.M."/>
            <person name="Rodriguez B."/>
            <person name="Murad R."/>
            <person name="Mortazavi A."/>
        </authorList>
    </citation>
    <scope>NUCLEOTIDE SEQUENCE [LARGE SCALE GENOMIC DNA]</scope>
    <source>
        <strain evidence="2 3">ALL</strain>
    </source>
</reference>
<dbReference type="AlphaFoldDB" id="A0A4U5NDC0"/>
<evidence type="ECO:0000313" key="3">
    <source>
        <dbReference type="Proteomes" id="UP000298663"/>
    </source>
</evidence>
<keyword evidence="3" id="KW-1185">Reference proteome</keyword>
<name>A0A4U5NDC0_STECR</name>
<feature type="compositionally biased region" description="Basic residues" evidence="1">
    <location>
        <begin position="207"/>
        <end position="217"/>
    </location>
</feature>
<accession>A0A4U5NDC0</accession>
<comment type="caution">
    <text evidence="2">The sequence shown here is derived from an EMBL/GenBank/DDBJ whole genome shotgun (WGS) entry which is preliminary data.</text>
</comment>
<protein>
    <submittedName>
        <fullName evidence="2">Uncharacterized protein</fullName>
    </submittedName>
</protein>
<reference evidence="2 3" key="1">
    <citation type="journal article" date="2015" name="Genome Biol.">
        <title>Comparative genomics of Steinernema reveals deeply conserved gene regulatory networks.</title>
        <authorList>
            <person name="Dillman A.R."/>
            <person name="Macchietto M."/>
            <person name="Porter C.F."/>
            <person name="Rogers A."/>
            <person name="Williams B."/>
            <person name="Antoshechkin I."/>
            <person name="Lee M.M."/>
            <person name="Goodwin Z."/>
            <person name="Lu X."/>
            <person name="Lewis E.E."/>
            <person name="Goodrich-Blair H."/>
            <person name="Stock S.P."/>
            <person name="Adams B.J."/>
            <person name="Sternberg P.W."/>
            <person name="Mortazavi A."/>
        </authorList>
    </citation>
    <scope>NUCLEOTIDE SEQUENCE [LARGE SCALE GENOMIC DNA]</scope>
    <source>
        <strain evidence="2 3">ALL</strain>
    </source>
</reference>
<gene>
    <name evidence="2" type="ORF">L596_014835</name>
</gene>
<evidence type="ECO:0000256" key="1">
    <source>
        <dbReference type="SAM" id="MobiDB-lite"/>
    </source>
</evidence>
<dbReference type="Proteomes" id="UP000298663">
    <property type="component" value="Unassembled WGS sequence"/>
</dbReference>
<organism evidence="2 3">
    <name type="scientific">Steinernema carpocapsae</name>
    <name type="common">Entomopathogenic nematode</name>
    <dbReference type="NCBI Taxonomy" id="34508"/>
    <lineage>
        <taxon>Eukaryota</taxon>
        <taxon>Metazoa</taxon>
        <taxon>Ecdysozoa</taxon>
        <taxon>Nematoda</taxon>
        <taxon>Chromadorea</taxon>
        <taxon>Rhabditida</taxon>
        <taxon>Tylenchina</taxon>
        <taxon>Panagrolaimomorpha</taxon>
        <taxon>Strongyloidoidea</taxon>
        <taxon>Steinernematidae</taxon>
        <taxon>Steinernema</taxon>
    </lineage>
</organism>
<evidence type="ECO:0000313" key="2">
    <source>
        <dbReference type="EMBL" id="TKR80838.1"/>
    </source>
</evidence>